<evidence type="ECO:0000259" key="6">
    <source>
        <dbReference type="PROSITE" id="PS50011"/>
    </source>
</evidence>
<dbReference type="Gene3D" id="1.10.510.10">
    <property type="entry name" value="Transferase(Phosphotransferase) domain 1"/>
    <property type="match status" value="1"/>
</dbReference>
<evidence type="ECO:0000256" key="4">
    <source>
        <dbReference type="ARBA" id="ARBA00022777"/>
    </source>
</evidence>
<reference evidence="7" key="2">
    <citation type="submission" date="2021-04" db="EMBL/GenBank/DDBJ databases">
        <authorList>
            <person name="Gilroy R."/>
        </authorList>
    </citation>
    <scope>NUCLEOTIDE SEQUENCE</scope>
    <source>
        <strain evidence="7">ChiBcec16_6824</strain>
    </source>
</reference>
<keyword evidence="3" id="KW-0547">Nucleotide-binding</keyword>
<dbReference type="Pfam" id="PF13432">
    <property type="entry name" value="TPR_16"/>
    <property type="match status" value="1"/>
</dbReference>
<dbReference type="SUPFAM" id="SSF48452">
    <property type="entry name" value="TPR-like"/>
    <property type="match status" value="1"/>
</dbReference>
<evidence type="ECO:0000313" key="7">
    <source>
        <dbReference type="EMBL" id="HIY22083.1"/>
    </source>
</evidence>
<dbReference type="EC" id="2.7.11.1" evidence="1"/>
<dbReference type="PANTHER" id="PTHR43289">
    <property type="entry name" value="MITOGEN-ACTIVATED PROTEIN KINASE KINASE KINASE 20-RELATED"/>
    <property type="match status" value="1"/>
</dbReference>
<dbReference type="Gene3D" id="1.25.40.10">
    <property type="entry name" value="Tetratricopeptide repeat domain"/>
    <property type="match status" value="3"/>
</dbReference>
<dbReference type="AlphaFoldDB" id="A0A9D2BZQ1"/>
<dbReference type="Gene3D" id="3.30.200.20">
    <property type="entry name" value="Phosphorylase Kinase, domain 1"/>
    <property type="match status" value="1"/>
</dbReference>
<dbReference type="PANTHER" id="PTHR43289:SF6">
    <property type="entry name" value="SERINE_THREONINE-PROTEIN KINASE NEKL-3"/>
    <property type="match status" value="1"/>
</dbReference>
<keyword evidence="2" id="KW-0808">Transferase</keyword>
<evidence type="ECO:0000256" key="3">
    <source>
        <dbReference type="ARBA" id="ARBA00022741"/>
    </source>
</evidence>
<comment type="caution">
    <text evidence="7">The sequence shown here is derived from an EMBL/GenBank/DDBJ whole genome shotgun (WGS) entry which is preliminary data.</text>
</comment>
<dbReference type="SUPFAM" id="SSF56112">
    <property type="entry name" value="Protein kinase-like (PK-like)"/>
    <property type="match status" value="1"/>
</dbReference>
<proteinExistence type="predicted"/>
<evidence type="ECO:0000256" key="1">
    <source>
        <dbReference type="ARBA" id="ARBA00012513"/>
    </source>
</evidence>
<feature type="domain" description="Protein kinase" evidence="6">
    <location>
        <begin position="13"/>
        <end position="283"/>
    </location>
</feature>
<protein>
    <recommendedName>
        <fullName evidence="1">non-specific serine/threonine protein kinase</fullName>
        <ecNumber evidence="1">2.7.11.1</ecNumber>
    </recommendedName>
</protein>
<dbReference type="InterPro" id="IPR000719">
    <property type="entry name" value="Prot_kinase_dom"/>
</dbReference>
<dbReference type="InterPro" id="IPR011990">
    <property type="entry name" value="TPR-like_helical_dom_sf"/>
</dbReference>
<sequence length="678" mass="75600">MVMDAAAILGADYEHMVPLTPGGTGEVFRAHKRGLDVDVVVKRVKSRYQGQMSERREANILKNLRHQYLPRIYDIISGSDGFLYTVMDYIPGCDLEQYVARYGALPQKLVVKWMRQLCEVVVYLHSQKPAVIHCDLKPANIMVTPEGNLCLIDFNTALHVKDGEMQALGATCGYAAPEQYNISPQAVEHLPPALRDQWRVWCRKAQPYGAVTERTDVYGMGAVAYFMLTGYTPGHCLEEVIPLERYHIALGEALRVVVEKAIRPDPARRFPSARGMLAALENLKKNDRRYRRWQRSCQVTAVALGLLLLLSGFSLWMGLELRRESRGEEYLALVEEADQLIAQQQYDESLEVLQEAMVLDEARIEAYIRTSTVLYRLGRYQECVDLLSGLTFVYDSGVMTQADFDYAQAELNYVLGSCRFQLEDYAGAEENFSLAAWFAPDEPRYLRDLAVCQAKEGSMEQAQATYQTLRGMENASPEDLLLVEGELSYAQGQYEAALTALRQLKDSADPALSSRSYLLAAQCCRALGDLDGEIGLLEEAVSRLDASSSALHTQELADAYLRLGVQSGDSAPYRRALELCQSLMERGTAALEVRLNAALAQQYLGDVPGALATVEQAVADYPNDYRGYARLAFLCLDRQVNDPDRARSAYEQAQTLYQAAGVQDSEMAYLASLMGAQG</sequence>
<dbReference type="Pfam" id="PF00069">
    <property type="entry name" value="Pkinase"/>
    <property type="match status" value="1"/>
</dbReference>
<evidence type="ECO:0000256" key="5">
    <source>
        <dbReference type="ARBA" id="ARBA00022840"/>
    </source>
</evidence>
<dbReference type="CDD" id="cd14014">
    <property type="entry name" value="STKc_PknB_like"/>
    <property type="match status" value="1"/>
</dbReference>
<evidence type="ECO:0000313" key="8">
    <source>
        <dbReference type="Proteomes" id="UP000823868"/>
    </source>
</evidence>
<keyword evidence="5" id="KW-0067">ATP-binding</keyword>
<dbReference type="InterPro" id="IPR011009">
    <property type="entry name" value="Kinase-like_dom_sf"/>
</dbReference>
<name>A0A9D2BZQ1_9FIRM</name>
<dbReference type="GO" id="GO:0005524">
    <property type="term" value="F:ATP binding"/>
    <property type="evidence" value="ECO:0007669"/>
    <property type="project" value="UniProtKB-KW"/>
</dbReference>
<dbReference type="InterPro" id="IPR008271">
    <property type="entry name" value="Ser/Thr_kinase_AS"/>
</dbReference>
<dbReference type="EMBL" id="DXDX01000171">
    <property type="protein sequence ID" value="HIY22083.1"/>
    <property type="molecule type" value="Genomic_DNA"/>
</dbReference>
<dbReference type="PROSITE" id="PS00108">
    <property type="entry name" value="PROTEIN_KINASE_ST"/>
    <property type="match status" value="1"/>
</dbReference>
<dbReference type="GO" id="GO:0004674">
    <property type="term" value="F:protein serine/threonine kinase activity"/>
    <property type="evidence" value="ECO:0007669"/>
    <property type="project" value="UniProtKB-EC"/>
</dbReference>
<dbReference type="PROSITE" id="PS50011">
    <property type="entry name" value="PROTEIN_KINASE_DOM"/>
    <property type="match status" value="1"/>
</dbReference>
<dbReference type="SMART" id="SM00220">
    <property type="entry name" value="S_TKc"/>
    <property type="match status" value="1"/>
</dbReference>
<dbReference type="Proteomes" id="UP000823868">
    <property type="component" value="Unassembled WGS sequence"/>
</dbReference>
<evidence type="ECO:0000256" key="2">
    <source>
        <dbReference type="ARBA" id="ARBA00022679"/>
    </source>
</evidence>
<gene>
    <name evidence="7" type="ORF">H9841_09310</name>
</gene>
<keyword evidence="4 7" id="KW-0418">Kinase</keyword>
<organism evidence="7 8">
    <name type="scientific">Candidatus Flavonifractor merdigallinarum</name>
    <dbReference type="NCBI Taxonomy" id="2838589"/>
    <lineage>
        <taxon>Bacteria</taxon>
        <taxon>Bacillati</taxon>
        <taxon>Bacillota</taxon>
        <taxon>Clostridia</taxon>
        <taxon>Eubacteriales</taxon>
        <taxon>Oscillospiraceae</taxon>
        <taxon>Flavonifractor</taxon>
    </lineage>
</organism>
<reference evidence="7" key="1">
    <citation type="journal article" date="2021" name="PeerJ">
        <title>Extensive microbial diversity within the chicken gut microbiome revealed by metagenomics and culture.</title>
        <authorList>
            <person name="Gilroy R."/>
            <person name="Ravi A."/>
            <person name="Getino M."/>
            <person name="Pursley I."/>
            <person name="Horton D.L."/>
            <person name="Alikhan N.F."/>
            <person name="Baker D."/>
            <person name="Gharbi K."/>
            <person name="Hall N."/>
            <person name="Watson M."/>
            <person name="Adriaenssens E.M."/>
            <person name="Foster-Nyarko E."/>
            <person name="Jarju S."/>
            <person name="Secka A."/>
            <person name="Antonio M."/>
            <person name="Oren A."/>
            <person name="Chaudhuri R.R."/>
            <person name="La Ragione R."/>
            <person name="Hildebrand F."/>
            <person name="Pallen M.J."/>
        </authorList>
    </citation>
    <scope>NUCLEOTIDE SEQUENCE</scope>
    <source>
        <strain evidence="7">ChiBcec16_6824</strain>
    </source>
</reference>
<accession>A0A9D2BZQ1</accession>